<feature type="chain" id="PRO_5021024239" evidence="1">
    <location>
        <begin position="21"/>
        <end position="291"/>
    </location>
</feature>
<dbReference type="RefSeq" id="WP_133594837.1">
    <property type="nucleotide sequence ID" value="NZ_SNVV01000029.1"/>
</dbReference>
<dbReference type="Proteomes" id="UP000295129">
    <property type="component" value="Unassembled WGS sequence"/>
</dbReference>
<accession>A0A4R6DL59</accession>
<organism evidence="2 3">
    <name type="scientific">Azoarcus indigens</name>
    <dbReference type="NCBI Taxonomy" id="29545"/>
    <lineage>
        <taxon>Bacteria</taxon>
        <taxon>Pseudomonadati</taxon>
        <taxon>Pseudomonadota</taxon>
        <taxon>Betaproteobacteria</taxon>
        <taxon>Rhodocyclales</taxon>
        <taxon>Zoogloeaceae</taxon>
        <taxon>Azoarcus</taxon>
    </lineage>
</organism>
<evidence type="ECO:0000313" key="3">
    <source>
        <dbReference type="Proteomes" id="UP000295129"/>
    </source>
</evidence>
<dbReference type="AlphaFoldDB" id="A0A4R6DL59"/>
<comment type="caution">
    <text evidence="2">The sequence shown here is derived from an EMBL/GenBank/DDBJ whole genome shotgun (WGS) entry which is preliminary data.</text>
</comment>
<evidence type="ECO:0000256" key="1">
    <source>
        <dbReference type="SAM" id="SignalP"/>
    </source>
</evidence>
<feature type="signal peptide" evidence="1">
    <location>
        <begin position="1"/>
        <end position="20"/>
    </location>
</feature>
<gene>
    <name evidence="2" type="ORF">C7389_12914</name>
</gene>
<proteinExistence type="predicted"/>
<protein>
    <submittedName>
        <fullName evidence="2">Uncharacterized protein</fullName>
    </submittedName>
</protein>
<reference evidence="2 3" key="1">
    <citation type="submission" date="2019-03" db="EMBL/GenBank/DDBJ databases">
        <title>Genomic Encyclopedia of Type Strains, Phase IV (KMG-IV): sequencing the most valuable type-strain genomes for metagenomic binning, comparative biology and taxonomic classification.</title>
        <authorList>
            <person name="Goeker M."/>
        </authorList>
    </citation>
    <scope>NUCLEOTIDE SEQUENCE [LARGE SCALE GENOMIC DNA]</scope>
    <source>
        <strain evidence="2 3">DSM 12121</strain>
    </source>
</reference>
<keyword evidence="3" id="KW-1185">Reference proteome</keyword>
<name>A0A4R6DL59_9RHOO</name>
<dbReference type="EMBL" id="SNVV01000029">
    <property type="protein sequence ID" value="TDN45561.1"/>
    <property type="molecule type" value="Genomic_DNA"/>
</dbReference>
<sequence length="291" mass="30769">MRQLLRLLALALLPSAAALAQSPAVLTFVNGGARVVHDTRVYPATAGLALAATDLLETGSGGFAILEFADGSRVALGGESRLMLKVLPPDADKAGDTPGELALLSGWLKSEGGKAAWQLDTPWQRANWRNANVIARVTAEGSTAFAEFGEASSTLLNAEGRTSGAATTLKRGNSAAVSAQRKLSVQPRPAEDFVAALPRPFRDPFPALRSRFGDGSAPKGGAEVAYADVAPWLQGPRFWRGGLVARFTPRLADAGFRRELAASMKAHPEWDRVVFPEKYRPRPAPAAPAGH</sequence>
<evidence type="ECO:0000313" key="2">
    <source>
        <dbReference type="EMBL" id="TDN45561.1"/>
    </source>
</evidence>
<keyword evidence="1" id="KW-0732">Signal</keyword>
<dbReference type="OrthoDB" id="8680185at2"/>